<organism evidence="4 5">
    <name type="scientific">Schizothecium vesticola</name>
    <dbReference type="NCBI Taxonomy" id="314040"/>
    <lineage>
        <taxon>Eukaryota</taxon>
        <taxon>Fungi</taxon>
        <taxon>Dikarya</taxon>
        <taxon>Ascomycota</taxon>
        <taxon>Pezizomycotina</taxon>
        <taxon>Sordariomycetes</taxon>
        <taxon>Sordariomycetidae</taxon>
        <taxon>Sordariales</taxon>
        <taxon>Schizotheciaceae</taxon>
        <taxon>Schizothecium</taxon>
    </lineage>
</organism>
<dbReference type="SUPFAM" id="SSF57701">
    <property type="entry name" value="Zn2/Cys6 DNA-binding domain"/>
    <property type="match status" value="1"/>
</dbReference>
<feature type="domain" description="Zn(2)-C6 fungal-type" evidence="3">
    <location>
        <begin position="24"/>
        <end position="58"/>
    </location>
</feature>
<dbReference type="Proteomes" id="UP001172155">
    <property type="component" value="Unassembled WGS sequence"/>
</dbReference>
<dbReference type="EMBL" id="JAUKUD010000006">
    <property type="protein sequence ID" value="KAK0741493.1"/>
    <property type="molecule type" value="Genomic_DNA"/>
</dbReference>
<feature type="compositionally biased region" description="Basic and acidic residues" evidence="2">
    <location>
        <begin position="510"/>
        <end position="529"/>
    </location>
</feature>
<feature type="region of interest" description="Disordered" evidence="2">
    <location>
        <begin position="60"/>
        <end position="89"/>
    </location>
</feature>
<evidence type="ECO:0000259" key="3">
    <source>
        <dbReference type="PROSITE" id="PS50048"/>
    </source>
</evidence>
<reference evidence="4" key="1">
    <citation type="submission" date="2023-06" db="EMBL/GenBank/DDBJ databases">
        <title>Genome-scale phylogeny and comparative genomics of the fungal order Sordariales.</title>
        <authorList>
            <consortium name="Lawrence Berkeley National Laboratory"/>
            <person name="Hensen N."/>
            <person name="Bonometti L."/>
            <person name="Westerberg I."/>
            <person name="Brannstrom I.O."/>
            <person name="Guillou S."/>
            <person name="Cros-Aarteil S."/>
            <person name="Calhoun S."/>
            <person name="Haridas S."/>
            <person name="Kuo A."/>
            <person name="Mondo S."/>
            <person name="Pangilinan J."/>
            <person name="Riley R."/>
            <person name="LaButti K."/>
            <person name="Andreopoulos B."/>
            <person name="Lipzen A."/>
            <person name="Chen C."/>
            <person name="Yanf M."/>
            <person name="Daum C."/>
            <person name="Ng V."/>
            <person name="Clum A."/>
            <person name="Steindorff A."/>
            <person name="Ohm R."/>
            <person name="Martin F."/>
            <person name="Silar P."/>
            <person name="Natvig D."/>
            <person name="Lalanne C."/>
            <person name="Gautier V."/>
            <person name="Ament-velasquez S.L."/>
            <person name="Kruys A."/>
            <person name="Hutchinson M.I."/>
            <person name="Powell A.J."/>
            <person name="Barry K."/>
            <person name="Miller A.N."/>
            <person name="Grigoriev I.V."/>
            <person name="Debuchy R."/>
            <person name="Gladieux P."/>
            <person name="Thoren M.H."/>
            <person name="Johannesson H."/>
        </authorList>
    </citation>
    <scope>NUCLEOTIDE SEQUENCE</scope>
    <source>
        <strain evidence="4">SMH3187-1</strain>
    </source>
</reference>
<gene>
    <name evidence="4" type="ORF">B0T18DRAFT_394079</name>
</gene>
<name>A0AA40K0J6_9PEZI</name>
<dbReference type="SMART" id="SM00066">
    <property type="entry name" value="GAL4"/>
    <property type="match status" value="1"/>
</dbReference>
<sequence>MASTDAQGRTFRASTKAKHQHHLSCDRCRGQKLKCVRSLQGPLEACERCQKAGARCLTDQSVRMGRPPKRRERRETTASSHESQATCHAATMGWASQHEASPKGLLTSDSVWFGYLDDARLDTVHVQHQGQDLQVDLGLHDAGLDDDPVCGTSASASDDWFDGGGDFDNASPPPPSTSATSYSTRPSPFIALDAANITSSGSEKLQHAPRMCGILAPAPAPAPQDLMERICSLNINLHQQTAIASQIASDYTSTDPSLLDPQKDMRLSFAVDSMIQGLQTFHALLLQITADPSPSPPDHTQQQQTTTTPSRFIARSCAPSLFWFTGGRKDSSTPEPNTKPPPRTSPGIDLPTSLMLISCHINLIHLCRHVFAGIRAALSHGHHRTLPALSSCQIGGVAIAQESNLQLMILVQVVARMVNKIGVLLGYPFEGGCGEGGRLWYRLPLASIHDLSLCSLRNNRRDRNPQQYYVREEMQQPPRLELHVADKTHAEPQKSHLETGTPPAGDGEESAQRRVERDEEVAERRVLHAEPPKDGLVVVRELGAQVAGEGRREAGGEVSLDADKVEAGKDYSEVVAEVLGGGHHGWCGDGGCCRS</sequence>
<dbReference type="PROSITE" id="PS50048">
    <property type="entry name" value="ZN2_CY6_FUNGAL_2"/>
    <property type="match status" value="1"/>
</dbReference>
<feature type="region of interest" description="Disordered" evidence="2">
    <location>
        <begin position="325"/>
        <end position="347"/>
    </location>
</feature>
<dbReference type="InterPro" id="IPR036864">
    <property type="entry name" value="Zn2-C6_fun-type_DNA-bd_sf"/>
</dbReference>
<evidence type="ECO:0000256" key="1">
    <source>
        <dbReference type="ARBA" id="ARBA00023242"/>
    </source>
</evidence>
<feature type="compositionally biased region" description="Low complexity" evidence="2">
    <location>
        <begin position="298"/>
        <end position="310"/>
    </location>
</feature>
<evidence type="ECO:0000256" key="2">
    <source>
        <dbReference type="SAM" id="MobiDB-lite"/>
    </source>
</evidence>
<dbReference type="Gene3D" id="4.10.240.10">
    <property type="entry name" value="Zn(2)-C6 fungal-type DNA-binding domain"/>
    <property type="match status" value="1"/>
</dbReference>
<proteinExistence type="predicted"/>
<keyword evidence="5" id="KW-1185">Reference proteome</keyword>
<dbReference type="CDD" id="cd00067">
    <property type="entry name" value="GAL4"/>
    <property type="match status" value="1"/>
</dbReference>
<evidence type="ECO:0000313" key="5">
    <source>
        <dbReference type="Proteomes" id="UP001172155"/>
    </source>
</evidence>
<dbReference type="AlphaFoldDB" id="A0AA40K0J6"/>
<dbReference type="InterPro" id="IPR001138">
    <property type="entry name" value="Zn2Cys6_DnaBD"/>
</dbReference>
<dbReference type="GO" id="GO:0000981">
    <property type="term" value="F:DNA-binding transcription factor activity, RNA polymerase II-specific"/>
    <property type="evidence" value="ECO:0007669"/>
    <property type="project" value="InterPro"/>
</dbReference>
<keyword evidence="1" id="KW-0539">Nucleus</keyword>
<dbReference type="Pfam" id="PF00172">
    <property type="entry name" value="Zn_clus"/>
    <property type="match status" value="1"/>
</dbReference>
<accession>A0AA40K0J6</accession>
<comment type="caution">
    <text evidence="4">The sequence shown here is derived from an EMBL/GenBank/DDBJ whole genome shotgun (WGS) entry which is preliminary data.</text>
</comment>
<dbReference type="GO" id="GO:0008270">
    <property type="term" value="F:zinc ion binding"/>
    <property type="evidence" value="ECO:0007669"/>
    <property type="project" value="InterPro"/>
</dbReference>
<dbReference type="PROSITE" id="PS00463">
    <property type="entry name" value="ZN2_CY6_FUNGAL_1"/>
    <property type="match status" value="1"/>
</dbReference>
<feature type="region of interest" description="Disordered" evidence="2">
    <location>
        <begin position="489"/>
        <end position="529"/>
    </location>
</feature>
<protein>
    <recommendedName>
        <fullName evidence="3">Zn(2)-C6 fungal-type domain-containing protein</fullName>
    </recommendedName>
</protein>
<feature type="region of interest" description="Disordered" evidence="2">
    <location>
        <begin position="289"/>
        <end position="310"/>
    </location>
</feature>
<evidence type="ECO:0000313" key="4">
    <source>
        <dbReference type="EMBL" id="KAK0741493.1"/>
    </source>
</evidence>
<feature type="region of interest" description="Disordered" evidence="2">
    <location>
        <begin position="151"/>
        <end position="184"/>
    </location>
</feature>